<evidence type="ECO:0000259" key="4">
    <source>
        <dbReference type="PROSITE" id="PS50043"/>
    </source>
</evidence>
<comment type="caution">
    <text evidence="5">The sequence shown here is derived from an EMBL/GenBank/DDBJ whole genome shotgun (WGS) entry which is preliminary data.</text>
</comment>
<dbReference type="PRINTS" id="PR00038">
    <property type="entry name" value="HTHLUXR"/>
</dbReference>
<evidence type="ECO:0000256" key="2">
    <source>
        <dbReference type="ARBA" id="ARBA00023125"/>
    </source>
</evidence>
<evidence type="ECO:0000256" key="3">
    <source>
        <dbReference type="ARBA" id="ARBA00023163"/>
    </source>
</evidence>
<gene>
    <name evidence="5" type="ORF">GCM10010987_74210</name>
</gene>
<dbReference type="GO" id="GO:0006355">
    <property type="term" value="P:regulation of DNA-templated transcription"/>
    <property type="evidence" value="ECO:0007669"/>
    <property type="project" value="InterPro"/>
</dbReference>
<dbReference type="Gene3D" id="1.10.10.10">
    <property type="entry name" value="Winged helix-like DNA-binding domain superfamily/Winged helix DNA-binding domain"/>
    <property type="match status" value="1"/>
</dbReference>
<sequence>MTAAISAQNAGGVMRIGKDKLYEARRCGVWYKRVCLDFTGREARLFGHLLGTINELGEISALAPCTACLAAMHRIFQNFIDLLTTAEDLQDFSKAMADTATALDLSCFAYLALQHSSKGKPRLISTYPSRWVAHYLRNNYQVLDPVIGEALRNPEPFQWGVNFNSKFTSKAQHRLFEEAAEFGIRFGFTVPIHDGHGPIAALTFAVDQSRPQFERFIESHGRVLQLMAMYFHAHTRRKLANVHEIEGACLSPREFECLEWAARGKSAWEIGCILGISRNTVAFYLEGAKKKLGVRTIVQAVARLAAVKRKEQN</sequence>
<dbReference type="Proteomes" id="UP000625079">
    <property type="component" value="Unassembled WGS sequence"/>
</dbReference>
<dbReference type="PANTHER" id="PTHR44688">
    <property type="entry name" value="DNA-BINDING TRANSCRIPTIONAL ACTIVATOR DEVR_DOSR"/>
    <property type="match status" value="1"/>
</dbReference>
<dbReference type="RefSeq" id="WP_308421740.1">
    <property type="nucleotide sequence ID" value="NZ_BMHC01000030.1"/>
</dbReference>
<evidence type="ECO:0000313" key="6">
    <source>
        <dbReference type="Proteomes" id="UP000625079"/>
    </source>
</evidence>
<evidence type="ECO:0000256" key="1">
    <source>
        <dbReference type="ARBA" id="ARBA00023015"/>
    </source>
</evidence>
<proteinExistence type="predicted"/>
<dbReference type="Pfam" id="PF03472">
    <property type="entry name" value="Autoind_bind"/>
    <property type="match status" value="1"/>
</dbReference>
<dbReference type="InterPro" id="IPR000792">
    <property type="entry name" value="Tscrpt_reg_LuxR_C"/>
</dbReference>
<reference evidence="5" key="1">
    <citation type="journal article" date="2014" name="Int. J. Syst. Evol. Microbiol.">
        <title>Complete genome sequence of Corynebacterium casei LMG S-19264T (=DSM 44701T), isolated from a smear-ripened cheese.</title>
        <authorList>
            <consortium name="US DOE Joint Genome Institute (JGI-PGF)"/>
            <person name="Walter F."/>
            <person name="Albersmeier A."/>
            <person name="Kalinowski J."/>
            <person name="Ruckert C."/>
        </authorList>
    </citation>
    <scope>NUCLEOTIDE SEQUENCE</scope>
    <source>
        <strain evidence="5">CGMCC 1.15034</strain>
    </source>
</reference>
<dbReference type="SUPFAM" id="SSF46894">
    <property type="entry name" value="C-terminal effector domain of the bipartite response regulators"/>
    <property type="match status" value="1"/>
</dbReference>
<dbReference type="InterPro" id="IPR016032">
    <property type="entry name" value="Sig_transdc_resp-reg_C-effctor"/>
</dbReference>
<dbReference type="Gene3D" id="3.30.450.80">
    <property type="entry name" value="Transcription factor LuxR-like, autoinducer-binding domain"/>
    <property type="match status" value="1"/>
</dbReference>
<name>A0AA87WG16_9BRAD</name>
<dbReference type="SUPFAM" id="SSF75516">
    <property type="entry name" value="Pheromone-binding domain of LuxR-like quorum-sensing transcription factors"/>
    <property type="match status" value="1"/>
</dbReference>
<keyword evidence="2" id="KW-0238">DNA-binding</keyword>
<accession>A0AA87WG16</accession>
<dbReference type="CDD" id="cd06170">
    <property type="entry name" value="LuxR_C_like"/>
    <property type="match status" value="1"/>
</dbReference>
<protein>
    <submittedName>
        <fullName evidence="5">Transcriptional regulator</fullName>
    </submittedName>
</protein>
<dbReference type="PANTHER" id="PTHR44688:SF16">
    <property type="entry name" value="DNA-BINDING TRANSCRIPTIONAL ACTIVATOR DEVR_DOSR"/>
    <property type="match status" value="1"/>
</dbReference>
<dbReference type="GO" id="GO:0003677">
    <property type="term" value="F:DNA binding"/>
    <property type="evidence" value="ECO:0007669"/>
    <property type="project" value="UniProtKB-KW"/>
</dbReference>
<organism evidence="5 6">
    <name type="scientific">Bradyrhizobium guangdongense</name>
    <dbReference type="NCBI Taxonomy" id="1325090"/>
    <lineage>
        <taxon>Bacteria</taxon>
        <taxon>Pseudomonadati</taxon>
        <taxon>Pseudomonadota</taxon>
        <taxon>Alphaproteobacteria</taxon>
        <taxon>Hyphomicrobiales</taxon>
        <taxon>Nitrobacteraceae</taxon>
        <taxon>Bradyrhizobium</taxon>
    </lineage>
</organism>
<evidence type="ECO:0000313" key="5">
    <source>
        <dbReference type="EMBL" id="GGI33405.1"/>
    </source>
</evidence>
<dbReference type="InterPro" id="IPR036693">
    <property type="entry name" value="TF_LuxR_autoind-bd_dom_sf"/>
</dbReference>
<keyword evidence="1" id="KW-0805">Transcription regulation</keyword>
<keyword evidence="3" id="KW-0804">Transcription</keyword>
<dbReference type="SMART" id="SM00421">
    <property type="entry name" value="HTH_LUXR"/>
    <property type="match status" value="1"/>
</dbReference>
<dbReference type="PROSITE" id="PS50043">
    <property type="entry name" value="HTH_LUXR_2"/>
    <property type="match status" value="1"/>
</dbReference>
<dbReference type="AlphaFoldDB" id="A0AA87WG16"/>
<dbReference type="EMBL" id="BMHC01000030">
    <property type="protein sequence ID" value="GGI33405.1"/>
    <property type="molecule type" value="Genomic_DNA"/>
</dbReference>
<dbReference type="InterPro" id="IPR005143">
    <property type="entry name" value="TF_LuxR_autoind-bd_dom"/>
</dbReference>
<reference evidence="5" key="2">
    <citation type="submission" date="2022-12" db="EMBL/GenBank/DDBJ databases">
        <authorList>
            <person name="Sun Q."/>
            <person name="Zhou Y."/>
        </authorList>
    </citation>
    <scope>NUCLEOTIDE SEQUENCE</scope>
    <source>
        <strain evidence="5">CGMCC 1.15034</strain>
    </source>
</reference>
<dbReference type="Pfam" id="PF00196">
    <property type="entry name" value="GerE"/>
    <property type="match status" value="1"/>
</dbReference>
<dbReference type="InterPro" id="IPR036388">
    <property type="entry name" value="WH-like_DNA-bd_sf"/>
</dbReference>
<feature type="domain" description="HTH luxR-type" evidence="4">
    <location>
        <begin position="243"/>
        <end position="308"/>
    </location>
</feature>